<evidence type="ECO:0000313" key="3">
    <source>
        <dbReference type="Proteomes" id="UP000679992"/>
    </source>
</evidence>
<protein>
    <recommendedName>
        <fullName evidence="1">UVR domain-containing protein</fullName>
    </recommendedName>
</protein>
<dbReference type="RefSeq" id="WP_244861527.1">
    <property type="nucleotide sequence ID" value="NZ_BOSL01000007.1"/>
</dbReference>
<organism evidence="2 3">
    <name type="scientific">Paenibacillus vini</name>
    <dbReference type="NCBI Taxonomy" id="1476024"/>
    <lineage>
        <taxon>Bacteria</taxon>
        <taxon>Bacillati</taxon>
        <taxon>Bacillota</taxon>
        <taxon>Bacilli</taxon>
        <taxon>Bacillales</taxon>
        <taxon>Paenibacillaceae</taxon>
        <taxon>Paenibacillus</taxon>
    </lineage>
</organism>
<dbReference type="InterPro" id="IPR001943">
    <property type="entry name" value="UVR_dom"/>
</dbReference>
<evidence type="ECO:0000259" key="1">
    <source>
        <dbReference type="PROSITE" id="PS50151"/>
    </source>
</evidence>
<evidence type="ECO:0000313" key="2">
    <source>
        <dbReference type="EMBL" id="GIP53529.1"/>
    </source>
</evidence>
<accession>A0ABQ4MC60</accession>
<keyword evidence="3" id="KW-1185">Reference proteome</keyword>
<feature type="domain" description="UVR" evidence="1">
    <location>
        <begin position="28"/>
        <end position="63"/>
    </location>
</feature>
<dbReference type="Gene3D" id="4.10.860.10">
    <property type="entry name" value="UVR domain"/>
    <property type="match status" value="1"/>
</dbReference>
<reference evidence="2 3" key="1">
    <citation type="submission" date="2021-03" db="EMBL/GenBank/DDBJ databases">
        <title>Antimicrobial resistance genes in bacteria isolated from Japanese honey, and their potential for conferring macrolide and lincosamide resistance in the American foulbrood pathogen Paenibacillus larvae.</title>
        <authorList>
            <person name="Okamoto M."/>
            <person name="Kumagai M."/>
            <person name="Kanamori H."/>
            <person name="Takamatsu D."/>
        </authorList>
    </citation>
    <scope>NUCLEOTIDE SEQUENCE [LARGE SCALE GENOMIC DNA]</scope>
    <source>
        <strain evidence="2 3">J42TS3</strain>
    </source>
</reference>
<comment type="caution">
    <text evidence="2">The sequence shown here is derived from an EMBL/GenBank/DDBJ whole genome shotgun (WGS) entry which is preliminary data.</text>
</comment>
<proteinExistence type="predicted"/>
<dbReference type="Proteomes" id="UP000679992">
    <property type="component" value="Unassembled WGS sequence"/>
</dbReference>
<gene>
    <name evidence="2" type="ORF">J42TS3_25640</name>
</gene>
<dbReference type="PANTHER" id="PTHR30562:SF1">
    <property type="entry name" value="UVRABC SYSTEM PROTEIN C"/>
    <property type="match status" value="1"/>
</dbReference>
<dbReference type="SUPFAM" id="SSF46600">
    <property type="entry name" value="C-terminal UvrC-binding domain of UvrB"/>
    <property type="match status" value="1"/>
</dbReference>
<name>A0ABQ4MC60_9BACL</name>
<dbReference type="InterPro" id="IPR036876">
    <property type="entry name" value="UVR_dom_sf"/>
</dbReference>
<dbReference type="EMBL" id="BOSL01000007">
    <property type="protein sequence ID" value="GIP53529.1"/>
    <property type="molecule type" value="Genomic_DNA"/>
</dbReference>
<dbReference type="Pfam" id="PF02151">
    <property type="entry name" value="UVR"/>
    <property type="match status" value="1"/>
</dbReference>
<dbReference type="InterPro" id="IPR050066">
    <property type="entry name" value="UvrABC_protein_C"/>
</dbReference>
<sequence length="188" mass="21526">MCAGGEAEVKEYNEILDRIISLLDGTDRGLYTEMVKRMQDAAERFDFEAAAKYRDQLDTVNYLLNKEKVIGFTEENRNIVITEKLDDNTVKLFLVKRNRVLISKKINLQVHPSPEVLIKEQTELILSCFREDPETAAACSGDITRDEIDEAQIIYSYLQGSSCNYFHLPQEWIDSQDIAGIEEALINL</sequence>
<dbReference type="PANTHER" id="PTHR30562">
    <property type="entry name" value="UVRC/OXIDOREDUCTASE"/>
    <property type="match status" value="1"/>
</dbReference>
<dbReference type="PROSITE" id="PS50151">
    <property type="entry name" value="UVR"/>
    <property type="match status" value="1"/>
</dbReference>